<protein>
    <recommendedName>
        <fullName evidence="7">Peptidase M3A/M3B catalytic domain-containing protein</fullName>
    </recommendedName>
</protein>
<keyword evidence="5 6" id="KW-0482">Metalloprotease</keyword>
<dbReference type="InterPro" id="IPR001567">
    <property type="entry name" value="Pept_M3A_M3B_dom"/>
</dbReference>
<dbReference type="Proteomes" id="UP000602284">
    <property type="component" value="Unassembled WGS sequence"/>
</dbReference>
<comment type="similarity">
    <text evidence="6">Belongs to the peptidase M3 family.</text>
</comment>
<proteinExistence type="inferred from homology"/>
<evidence type="ECO:0000256" key="4">
    <source>
        <dbReference type="ARBA" id="ARBA00022833"/>
    </source>
</evidence>
<reference evidence="8 9" key="1">
    <citation type="submission" date="2021-01" db="EMBL/GenBank/DDBJ databases">
        <title>Tumebacillus sp. strain ITR2 16S ribosomal RNA gene Genome sequencing and assembly.</title>
        <authorList>
            <person name="Kang M."/>
        </authorList>
    </citation>
    <scope>NUCLEOTIDE SEQUENCE [LARGE SCALE GENOMIC DNA]</scope>
    <source>
        <strain evidence="8 9">ITR2</strain>
    </source>
</reference>
<sequence length="568" mass="63489">MNLLESVFPSVDRWESALERVQARASALSEQFADGITSTSEVLLEGLMHVEQILIEVEAVFVYGQLGFDLDLDSEGALQRFAQAEDNSLFVQEQIEFLLTELSTFDLNLFDEFAEKESELQRYRPFLVRVQQEMNAAGEPSTQAAVSALDVVGQQFEEAARTLLFRETSFAPVQDADGNEISVTHGNYRSLLGNPDREFRTRVATSYQNGLKQHLHTWAVLYNGYITKEQQTAALRNLSSSLEAAMHRDLVDVAVYDRLVQAARAQLHHFHATLEIRQEAAGTDTLGFQDLFVPLANDVERTYSWEEAGRVLKEAMQPFGAEYVGLLEEALAFVIPNAPEPTEYTTNCYGRHPVVLMTYRNSVHSLLTLAHELGHAVHMRLANRTQPYFSAEAPVLPSEVAALTQEWAVLFHLIETARTDGERASLKALALEKFQAAFFRQSMLAEFERRTHELAAEGMVLSAEVLCDEYAELLHTYYGPTFSAEEAAQDFVRVTHLFNSFYLYTYPIACCAAVTLAQSIAKGGGESFIRMLSAGSSQAPADLLQIVGVDITQDALYDEALEIFKSLF</sequence>
<feature type="domain" description="Peptidase M3A/M3B catalytic" evidence="7">
    <location>
        <begin position="348"/>
        <end position="562"/>
    </location>
</feature>
<dbReference type="Pfam" id="PF01432">
    <property type="entry name" value="Peptidase_M3"/>
    <property type="match status" value="1"/>
</dbReference>
<evidence type="ECO:0000256" key="6">
    <source>
        <dbReference type="RuleBase" id="RU003435"/>
    </source>
</evidence>
<name>A0ABS1JEM7_9BACL</name>
<keyword evidence="3 6" id="KW-0378">Hydrolase</keyword>
<evidence type="ECO:0000313" key="9">
    <source>
        <dbReference type="Proteomes" id="UP000602284"/>
    </source>
</evidence>
<comment type="cofactor">
    <cofactor evidence="6">
        <name>Zn(2+)</name>
        <dbReference type="ChEBI" id="CHEBI:29105"/>
    </cofactor>
    <text evidence="6">Binds 1 zinc ion.</text>
</comment>
<evidence type="ECO:0000313" key="8">
    <source>
        <dbReference type="EMBL" id="MBL0388749.1"/>
    </source>
</evidence>
<evidence type="ECO:0000256" key="5">
    <source>
        <dbReference type="ARBA" id="ARBA00023049"/>
    </source>
</evidence>
<dbReference type="SUPFAM" id="SSF55486">
    <property type="entry name" value="Metalloproteases ('zincins'), catalytic domain"/>
    <property type="match status" value="1"/>
</dbReference>
<dbReference type="Gene3D" id="1.10.1370.20">
    <property type="entry name" value="Oligoendopeptidase f, C-terminal domain"/>
    <property type="match status" value="1"/>
</dbReference>
<dbReference type="InterPro" id="IPR042088">
    <property type="entry name" value="OligoPept_F_C"/>
</dbReference>
<comment type="caution">
    <text evidence="8">The sequence shown here is derived from an EMBL/GenBank/DDBJ whole genome shotgun (WGS) entry which is preliminary data.</text>
</comment>
<organism evidence="8 9">
    <name type="scientific">Tumebacillus amylolyticus</name>
    <dbReference type="NCBI Taxonomy" id="2801339"/>
    <lineage>
        <taxon>Bacteria</taxon>
        <taxon>Bacillati</taxon>
        <taxon>Bacillota</taxon>
        <taxon>Bacilli</taxon>
        <taxon>Bacillales</taxon>
        <taxon>Alicyclobacillaceae</taxon>
        <taxon>Tumebacillus</taxon>
    </lineage>
</organism>
<dbReference type="Gene3D" id="1.20.140.70">
    <property type="entry name" value="Oligopeptidase f, N-terminal domain"/>
    <property type="match status" value="1"/>
</dbReference>
<gene>
    <name evidence="8" type="ORF">JJB07_19290</name>
</gene>
<dbReference type="EMBL" id="JAEQNB010000007">
    <property type="protein sequence ID" value="MBL0388749.1"/>
    <property type="molecule type" value="Genomic_DNA"/>
</dbReference>
<dbReference type="Gene3D" id="1.10.287.830">
    <property type="entry name" value="putative peptidase helix hairpin domain like"/>
    <property type="match status" value="1"/>
</dbReference>
<evidence type="ECO:0000259" key="7">
    <source>
        <dbReference type="Pfam" id="PF01432"/>
    </source>
</evidence>
<evidence type="ECO:0000256" key="3">
    <source>
        <dbReference type="ARBA" id="ARBA00022801"/>
    </source>
</evidence>
<keyword evidence="9" id="KW-1185">Reference proteome</keyword>
<keyword evidence="4 6" id="KW-0862">Zinc</keyword>
<dbReference type="RefSeq" id="WP_201637723.1">
    <property type="nucleotide sequence ID" value="NZ_JAEQNB010000007.1"/>
</dbReference>
<keyword evidence="2 6" id="KW-0479">Metal-binding</keyword>
<evidence type="ECO:0000256" key="2">
    <source>
        <dbReference type="ARBA" id="ARBA00022723"/>
    </source>
</evidence>
<evidence type="ECO:0000256" key="1">
    <source>
        <dbReference type="ARBA" id="ARBA00022670"/>
    </source>
</evidence>
<keyword evidence="1 6" id="KW-0645">Protease</keyword>
<accession>A0ABS1JEM7</accession>